<evidence type="ECO:0000313" key="3">
    <source>
        <dbReference type="EMBL" id="QUO40144.1"/>
    </source>
</evidence>
<organism evidence="2 4">
    <name type="scientific">Brevibacillus composti</name>
    <dbReference type="NCBI Taxonomy" id="2796470"/>
    <lineage>
        <taxon>Bacteria</taxon>
        <taxon>Bacillati</taxon>
        <taxon>Bacillota</taxon>
        <taxon>Bacilli</taxon>
        <taxon>Bacillales</taxon>
        <taxon>Paenibacillaceae</taxon>
        <taxon>Brevibacillus</taxon>
    </lineage>
</organism>
<dbReference type="Proteomes" id="UP000677234">
    <property type="component" value="Chromosome"/>
</dbReference>
<evidence type="ECO:0000313" key="5">
    <source>
        <dbReference type="Proteomes" id="UP000677234"/>
    </source>
</evidence>
<name>A0A7T5JMJ4_9BACL</name>
<dbReference type="Proteomes" id="UP000595847">
    <property type="component" value="Chromosome"/>
</dbReference>
<proteinExistence type="predicted"/>
<reference evidence="2 4" key="1">
    <citation type="submission" date="2020-12" db="EMBL/GenBank/DDBJ databases">
        <title>strain FJAT-54423T represents a novel species of the genus Brevibacillus.</title>
        <authorList>
            <person name="Tang R."/>
        </authorList>
    </citation>
    <scope>NUCLEOTIDE SEQUENCE [LARGE SCALE GENOMIC DNA]</scope>
    <source>
        <strain evidence="2 4">FJAT-54423</strain>
    </source>
</reference>
<dbReference type="RefSeq" id="WP_198826697.1">
    <property type="nucleotide sequence ID" value="NZ_CP066308.1"/>
</dbReference>
<dbReference type="KEGG" id="bcop:JD108_14190"/>
<sequence length="53" mass="5651">MNKKMWVLMGILLAAACFGFEGFAIVMNIETNNIGYVLGALSFLGAVIVGARN</sequence>
<keyword evidence="1" id="KW-0812">Transmembrane</keyword>
<dbReference type="PROSITE" id="PS51257">
    <property type="entry name" value="PROKAR_LIPOPROTEIN"/>
    <property type="match status" value="1"/>
</dbReference>
<dbReference type="EMBL" id="CP073708">
    <property type="protein sequence ID" value="QUO40144.1"/>
    <property type="molecule type" value="Genomic_DNA"/>
</dbReference>
<gene>
    <name evidence="2" type="ORF">JD108_14190</name>
    <name evidence="3" type="ORF">KDJ56_14135</name>
</gene>
<evidence type="ECO:0000313" key="2">
    <source>
        <dbReference type="EMBL" id="QQE73066.1"/>
    </source>
</evidence>
<reference evidence="3" key="2">
    <citation type="submission" date="2021-04" db="EMBL/GenBank/DDBJ databases">
        <title>Brevibacillus composti FJAT-54423, complete genome.</title>
        <authorList>
            <person name="Tang R."/>
        </authorList>
    </citation>
    <scope>NUCLEOTIDE SEQUENCE</scope>
    <source>
        <strain evidence="3">FJAT-54424</strain>
    </source>
</reference>
<keyword evidence="5" id="KW-1185">Reference proteome</keyword>
<dbReference type="AlphaFoldDB" id="A0A7T5JMJ4"/>
<keyword evidence="1" id="KW-1133">Transmembrane helix</keyword>
<evidence type="ECO:0000313" key="4">
    <source>
        <dbReference type="Proteomes" id="UP000595847"/>
    </source>
</evidence>
<feature type="transmembrane region" description="Helical" evidence="1">
    <location>
        <begin position="34"/>
        <end position="51"/>
    </location>
</feature>
<protein>
    <submittedName>
        <fullName evidence="2">Uncharacterized protein</fullName>
    </submittedName>
</protein>
<keyword evidence="1" id="KW-0472">Membrane</keyword>
<accession>A0A7T5JMJ4</accession>
<dbReference type="EMBL" id="CP066308">
    <property type="protein sequence ID" value="QQE73066.1"/>
    <property type="molecule type" value="Genomic_DNA"/>
</dbReference>
<evidence type="ECO:0000256" key="1">
    <source>
        <dbReference type="SAM" id="Phobius"/>
    </source>
</evidence>